<protein>
    <submittedName>
        <fullName evidence="1">Uncharacterized protein</fullName>
    </submittedName>
</protein>
<comment type="caution">
    <text evidence="1">The sequence shown here is derived from an EMBL/GenBank/DDBJ whole genome shotgun (WGS) entry which is preliminary data.</text>
</comment>
<accession>A0A4R1I6R5</accession>
<proteinExistence type="predicted"/>
<dbReference type="Proteomes" id="UP000295560">
    <property type="component" value="Unassembled WGS sequence"/>
</dbReference>
<keyword evidence="2" id="KW-1185">Reference proteome</keyword>
<gene>
    <name evidence="1" type="ORF">EV378_1604</name>
</gene>
<dbReference type="RefSeq" id="WP_132422262.1">
    <property type="nucleotide sequence ID" value="NZ_SMFZ01000001.1"/>
</dbReference>
<evidence type="ECO:0000313" key="1">
    <source>
        <dbReference type="EMBL" id="TCK25782.1"/>
    </source>
</evidence>
<dbReference type="AlphaFoldDB" id="A0A4R1I6R5"/>
<reference evidence="1 2" key="1">
    <citation type="submission" date="2019-03" db="EMBL/GenBank/DDBJ databases">
        <title>Sequencing the genomes of 1000 actinobacteria strains.</title>
        <authorList>
            <person name="Klenk H.-P."/>
        </authorList>
    </citation>
    <scope>NUCLEOTIDE SEQUENCE [LARGE SCALE GENOMIC DNA]</scope>
    <source>
        <strain evidence="1 2">DSM 44969</strain>
    </source>
</reference>
<evidence type="ECO:0000313" key="2">
    <source>
        <dbReference type="Proteomes" id="UP000295560"/>
    </source>
</evidence>
<dbReference type="OrthoDB" id="9011083at2"/>
<dbReference type="EMBL" id="SMFZ01000001">
    <property type="protein sequence ID" value="TCK25782.1"/>
    <property type="molecule type" value="Genomic_DNA"/>
</dbReference>
<name>A0A4R1I6R5_PSEEN</name>
<sequence>MPDGVSTTNQPLFQEREQVDGRCPRCGAEDLRRYPVNSEGGWFDVVKCQSCLASVERERGPRLGPIQLLSDQM</sequence>
<organism evidence="1 2">
    <name type="scientific">Pseudonocardia endophytica</name>
    <dbReference type="NCBI Taxonomy" id="401976"/>
    <lineage>
        <taxon>Bacteria</taxon>
        <taxon>Bacillati</taxon>
        <taxon>Actinomycetota</taxon>
        <taxon>Actinomycetes</taxon>
        <taxon>Pseudonocardiales</taxon>
        <taxon>Pseudonocardiaceae</taxon>
        <taxon>Pseudonocardia</taxon>
    </lineage>
</organism>